<dbReference type="SUPFAM" id="SSF54913">
    <property type="entry name" value="GlnB-like"/>
    <property type="match status" value="1"/>
</dbReference>
<evidence type="ECO:0008006" key="3">
    <source>
        <dbReference type="Google" id="ProtNLM"/>
    </source>
</evidence>
<proteinExistence type="predicted"/>
<dbReference type="InterPro" id="IPR015867">
    <property type="entry name" value="N-reg_PII/ATP_PRibTrfase_C"/>
</dbReference>
<evidence type="ECO:0000313" key="1">
    <source>
        <dbReference type="EMBL" id="QQO09755.1"/>
    </source>
</evidence>
<name>A0A7T8BB81_9SPIR</name>
<dbReference type="AlphaFoldDB" id="A0A7T8BB81"/>
<dbReference type="InterPro" id="IPR011322">
    <property type="entry name" value="N-reg_PII-like_a/b"/>
</dbReference>
<dbReference type="Gene3D" id="3.30.70.120">
    <property type="match status" value="1"/>
</dbReference>
<reference evidence="1" key="1">
    <citation type="submission" date="2021-01" db="EMBL/GenBank/DDBJ databases">
        <title>Description of Breznakiella homolactica.</title>
        <authorList>
            <person name="Song Y."/>
            <person name="Brune A."/>
        </authorList>
    </citation>
    <scope>NUCLEOTIDE SEQUENCE</scope>
    <source>
        <strain evidence="1">RmG30</strain>
    </source>
</reference>
<accession>A0A7T8BB81</accession>
<dbReference type="NCBIfam" id="NF045581">
    <property type="entry name" value="PG0541_fam"/>
    <property type="match status" value="1"/>
</dbReference>
<protein>
    <recommendedName>
        <fullName evidence="3">Transcriptional regulator</fullName>
    </recommendedName>
</protein>
<dbReference type="GO" id="GO:0006808">
    <property type="term" value="P:regulation of nitrogen utilization"/>
    <property type="evidence" value="ECO:0007669"/>
    <property type="project" value="InterPro"/>
</dbReference>
<dbReference type="Pfam" id="PF00543">
    <property type="entry name" value="P-II"/>
    <property type="match status" value="1"/>
</dbReference>
<sequence>MKRIEIMANNSVEENILEAFLDAGVGKYYTKYNSVHGVGRSGPKMGDSVWPEENFTLVIWCDEDEARMIHDALAKVKERFPDEGIKMFGLD</sequence>
<dbReference type="RefSeq" id="WP_215627058.1">
    <property type="nucleotide sequence ID" value="NZ_CP067089.2"/>
</dbReference>
<organism evidence="1 2">
    <name type="scientific">Breznakiella homolactica</name>
    <dbReference type="NCBI Taxonomy" id="2798577"/>
    <lineage>
        <taxon>Bacteria</taxon>
        <taxon>Pseudomonadati</taxon>
        <taxon>Spirochaetota</taxon>
        <taxon>Spirochaetia</taxon>
        <taxon>Spirochaetales</taxon>
        <taxon>Breznakiellaceae</taxon>
        <taxon>Breznakiella</taxon>
    </lineage>
</organism>
<dbReference type="EMBL" id="CP067089">
    <property type="protein sequence ID" value="QQO09755.1"/>
    <property type="molecule type" value="Genomic_DNA"/>
</dbReference>
<gene>
    <name evidence="1" type="ORF">JFL75_02255</name>
</gene>
<dbReference type="KEGG" id="bhc:JFL75_02255"/>
<dbReference type="Proteomes" id="UP000595917">
    <property type="component" value="Chromosome"/>
</dbReference>
<evidence type="ECO:0000313" key="2">
    <source>
        <dbReference type="Proteomes" id="UP000595917"/>
    </source>
</evidence>
<dbReference type="InterPro" id="IPR002187">
    <property type="entry name" value="N-reg_PII"/>
</dbReference>
<dbReference type="GO" id="GO:0030234">
    <property type="term" value="F:enzyme regulator activity"/>
    <property type="evidence" value="ECO:0007669"/>
    <property type="project" value="InterPro"/>
</dbReference>
<keyword evidence="2" id="KW-1185">Reference proteome</keyword>